<dbReference type="NCBIfam" id="TIGR03696">
    <property type="entry name" value="Rhs_assc_core"/>
    <property type="match status" value="1"/>
</dbReference>
<keyword evidence="2" id="KW-1185">Reference proteome</keyword>
<reference evidence="1" key="1">
    <citation type="journal article" date="2014" name="Int. J. Syst. Evol. Microbiol.">
        <title>Complete genome sequence of Corynebacterium casei LMG S-19264T (=DSM 44701T), isolated from a smear-ripened cheese.</title>
        <authorList>
            <consortium name="US DOE Joint Genome Institute (JGI-PGF)"/>
            <person name="Walter F."/>
            <person name="Albersmeier A."/>
            <person name="Kalinowski J."/>
            <person name="Ruckert C."/>
        </authorList>
    </citation>
    <scope>NUCLEOTIDE SEQUENCE</scope>
    <source>
        <strain evidence="1">VKM Ac-1321</strain>
    </source>
</reference>
<accession>A0A9W6KXR3</accession>
<proteinExistence type="predicted"/>
<dbReference type="InterPro" id="IPR022385">
    <property type="entry name" value="Rhs_assc_core"/>
</dbReference>
<name>A0A9W6KXR3_9ACTN</name>
<evidence type="ECO:0000313" key="2">
    <source>
        <dbReference type="Proteomes" id="UP001143480"/>
    </source>
</evidence>
<gene>
    <name evidence="1" type="ORF">GCM10017581_101210</name>
</gene>
<dbReference type="EMBL" id="BSFP01000141">
    <property type="protein sequence ID" value="GLL08360.1"/>
    <property type="molecule type" value="Genomic_DNA"/>
</dbReference>
<dbReference type="CDD" id="cd00081">
    <property type="entry name" value="Hint"/>
    <property type="match status" value="1"/>
</dbReference>
<dbReference type="PANTHER" id="PTHR32305">
    <property type="match status" value="1"/>
</dbReference>
<dbReference type="InterPro" id="IPR050708">
    <property type="entry name" value="T6SS_VgrG/RHS"/>
</dbReference>
<dbReference type="Pfam" id="PF05593">
    <property type="entry name" value="RHS_repeat"/>
    <property type="match status" value="1"/>
</dbReference>
<dbReference type="InterPro" id="IPR031325">
    <property type="entry name" value="RHS_repeat"/>
</dbReference>
<dbReference type="Proteomes" id="UP001143480">
    <property type="component" value="Unassembled WGS sequence"/>
</dbReference>
<reference evidence="1" key="2">
    <citation type="submission" date="2023-01" db="EMBL/GenBank/DDBJ databases">
        <authorList>
            <person name="Sun Q."/>
            <person name="Evtushenko L."/>
        </authorList>
    </citation>
    <scope>NUCLEOTIDE SEQUENCE</scope>
    <source>
        <strain evidence="1">VKM Ac-1321</strain>
    </source>
</reference>
<dbReference type="InterPro" id="IPR036844">
    <property type="entry name" value="Hint_dom_sf"/>
</dbReference>
<comment type="caution">
    <text evidence="1">The sequence shown here is derived from an EMBL/GenBank/DDBJ whole genome shotgun (WGS) entry which is preliminary data.</text>
</comment>
<protein>
    <submittedName>
        <fullName evidence="1">Type IV secretion protein Rhs</fullName>
    </submittedName>
</protein>
<dbReference type="NCBIfam" id="TIGR01643">
    <property type="entry name" value="YD_repeat_2x"/>
    <property type="match status" value="3"/>
</dbReference>
<dbReference type="SUPFAM" id="SSF51294">
    <property type="entry name" value="Hedgehog/intein (Hint) domain"/>
    <property type="match status" value="1"/>
</dbReference>
<dbReference type="Gene3D" id="2.180.10.10">
    <property type="entry name" value="RHS repeat-associated core"/>
    <property type="match status" value="2"/>
</dbReference>
<dbReference type="PANTHER" id="PTHR32305:SF17">
    <property type="entry name" value="TRNA NUCLEASE WAPA"/>
    <property type="match status" value="1"/>
</dbReference>
<organism evidence="1 2">
    <name type="scientific">Dactylosporangium matsuzakiense</name>
    <dbReference type="NCBI Taxonomy" id="53360"/>
    <lineage>
        <taxon>Bacteria</taxon>
        <taxon>Bacillati</taxon>
        <taxon>Actinomycetota</taxon>
        <taxon>Actinomycetes</taxon>
        <taxon>Micromonosporales</taxon>
        <taxon>Micromonosporaceae</taxon>
        <taxon>Dactylosporangium</taxon>
    </lineage>
</organism>
<dbReference type="InterPro" id="IPR006530">
    <property type="entry name" value="YD"/>
</dbReference>
<evidence type="ECO:0000313" key="1">
    <source>
        <dbReference type="EMBL" id="GLL08360.1"/>
    </source>
</evidence>
<sequence>MSLLPQQQGSGNVEVSIDYTAFAQAYGGNYGTRLRLVQLPACALTDPGQRECRTATALKSSNDLQAKRLTATVPLAVTASPTSMPLTMTSAAVAESMQPLVIAATASTDPGQEGGGAGSYSATTLKPSGTWTAGSNTGAFTYGNPIVVPAAASSLTPKLALSYSSSVVDGQTSATAAQSSWVGDGWSTPDSFIEQTFTSCSDKPEGSAPPVVTADMCYAGPILTMSLGGSSTSLVWDATKSIWKPQDDNGEVVGHVTNSGNGTGTYNTDYWTVTTRDGTQYTFGRNHLPGWTGGAATNSVDSEPVYSAHAPDATHSDPCYNATYSLSVCTMAYKWHLDYVVDVHGNAMSYYYKQDANQYGQYNGAKNTSYTRDSYLDHIDYGFTDGNAYNSPPDTVVFAPGPRCLAANCALTVANAANWPDVPVDLICAGGSTVCSSWGPSFFSTVRLTAITTKQYSVTAGQPQTIDTYTLTQTLPAPHDLTSPALWLSSIVRTGSDPYAVPSTAITLPPVTFLPTPSMPNRVDSSSFPALDRFRIGSVTTETGAVITPTYDRINPCTAPVSIDPATNTSACYPVYWTPQGYSQPFRDWFNKYVVTKVTVTDPTGKAPATTTSYQFGGGAAWHYDDNEVVQPKYRTYGQFRGYGSVKTLVGDATNDPRTQSENTYYRGMSNNNSTTAVTLSDSAGGQHDDANALAGNVLESTNYRGENGPVEASTITSYWISAATASRGRTGLPALTANWVAPVETYSRQALTSTGSTVWRYTETDTTYDATVTDTNVGLATAVYSHTVPADAAYDKCTTTTYAAPNATKNLVGLIARVETDSVACNHFTEGSPASVPAAVNTLTAPASVTRPAQVVTDTLTFFDDQTNFATTFPQPAAPSKGNVTMVQQATDATNYQTKNRAAFDTYGRPVTAWDANGNMSSTTYAMAGGLTVGSTTTNALNQSVTTTVDPARGLTLTVTDPNTVVTTQHYDALGRTKAVWTNSRSTSLTANYSYDYTVSNTGITATTTNRMTDGGLYLPSVVVYDAQLRVRQTQASAAFGNGRVVNDTIYDSRGWTRATYNAWWDPGNAPSAGIASATDLGIQVTNQDQYTYDGLGHAIVDTKLSKGVVISSTTTVYNGDKTTVIPPNGGVTNTVVTDKAGRTAELDQYTTAPTVHTPANPFTGIWTVTGGTTTATTYGYDNRDHQTSTTDANGHAWTATYNLLGLRTGISDPDSGSGSMEYDKNGNLTQITDSRNKTTSYTYDPLNRKIGQYDAPTLSQSTANRTTGWFYDNSNNVADVTHAIGRLTTAIGYSGGSAYVTTQQKDFNVFGESLGQTVSIAGSEGLLGGDYVYTHTYTPNLGLPLRDGYPGRNGLPTETVLHTYTTNDLPTALGGLATYAFSTTYDAWGRPTQGTMGSGTNKSNLTTTYDEHTGRITNQLLSRQAGTPANLDSEDYTYDLAGNLTRQTSTRLDATTPTETQCFTYDRLDRLTNAWTATDNCTATPTPANRATVGDSLGTLSTYWTAWTIDALGRRTQQTQYGAVTAGDITTNYTYAPAQPHTVTGTTTTGAVTGSTSYVYDTAGNTTTRNAAQGNQTLTWNDAGQLTGITGGTAGASQYVYDPDGNLLLQKDPGTTVLYLPGQQLILNTSAGTVTGTRYYPLPGGGVAVRAGLATTTVTFQIADLHGTPTAYLNFTAQTISWRQSTPYGSPRGTAVAAPDNHGFLNKPADTSTGLTSVGARHYDPVIGRFASIDPVLDTSDPQQLGGYAYASNNPVTHSDPTGLWNDHTPQDVPKYQPPCSQQQVDGCLNSWYTATTVSNNGCGKSVHCKPKMTSHVCYVGYRCAADNKSPLHNPGGGLAHPSQSTYDCSADKVDCAIDAGMQLLMFFEVVVFVPLDVLLIIDPPAEVGADSSEIAIVEAEKDAAFAARTKAVERSVQKASACSFAPDTPVLMADGSRKRVADIAVGDLVTAGDPGTGDNQSRGVTALHVNRDVDLTDVTVADATGALATIHTTQNHPFWSETRHAWMGAGGLQPGEALRTTSGAAAHVVAVVSFDGNASMYNLTVDVSHTYYVMAGDTPVLVHNEDDSEYLYRGIPWGHEGYADATKGTAIPWGDHEDSALHNGGTTDSVFTSWTTDEQIATDISEEGNGPGIVLRVKRADVAGQITASPDIYGESEVLLKGDVRGANVSVAGAPFAGC</sequence>
<dbReference type="Gene3D" id="2.170.16.10">
    <property type="entry name" value="Hedgehog/Intein (Hint) domain"/>
    <property type="match status" value="1"/>
</dbReference>
<dbReference type="Pfam" id="PF07591">
    <property type="entry name" value="PT-HINT"/>
    <property type="match status" value="1"/>
</dbReference>